<evidence type="ECO:0000259" key="10">
    <source>
        <dbReference type="Pfam" id="PF23358"/>
    </source>
</evidence>
<dbReference type="GO" id="GO:0018279">
    <property type="term" value="P:protein N-linked glycosylation via asparagine"/>
    <property type="evidence" value="ECO:0007669"/>
    <property type="project" value="UniProtKB-UniRule"/>
</dbReference>
<evidence type="ECO:0000256" key="5">
    <source>
        <dbReference type="ARBA" id="ARBA00022824"/>
    </source>
</evidence>
<dbReference type="PANTHER" id="PTHR10830:SF0">
    <property type="entry name" value="DOLICHYL-DIPHOSPHOOLIGOSACCHARIDE--PROTEIN GLYCOSYLTRANSFERASE 48 KDA SUBUNIT"/>
    <property type="match status" value="1"/>
</dbReference>
<feature type="domain" description="OST48 middle" evidence="10">
    <location>
        <begin position="293"/>
        <end position="434"/>
    </location>
</feature>
<reference evidence="11 12" key="1">
    <citation type="journal article" date="2019" name="Nat. Ecol. Evol.">
        <title>Megaphylogeny resolves global patterns of mushroom evolution.</title>
        <authorList>
            <person name="Varga T."/>
            <person name="Krizsan K."/>
            <person name="Foldi C."/>
            <person name="Dima B."/>
            <person name="Sanchez-Garcia M."/>
            <person name="Sanchez-Ramirez S."/>
            <person name="Szollosi G.J."/>
            <person name="Szarkandi J.G."/>
            <person name="Papp V."/>
            <person name="Albert L."/>
            <person name="Andreopoulos W."/>
            <person name="Angelini C."/>
            <person name="Antonin V."/>
            <person name="Barry K.W."/>
            <person name="Bougher N.L."/>
            <person name="Buchanan P."/>
            <person name="Buyck B."/>
            <person name="Bense V."/>
            <person name="Catcheside P."/>
            <person name="Chovatia M."/>
            <person name="Cooper J."/>
            <person name="Damon W."/>
            <person name="Desjardin D."/>
            <person name="Finy P."/>
            <person name="Geml J."/>
            <person name="Haridas S."/>
            <person name="Hughes K."/>
            <person name="Justo A."/>
            <person name="Karasinski D."/>
            <person name="Kautmanova I."/>
            <person name="Kiss B."/>
            <person name="Kocsube S."/>
            <person name="Kotiranta H."/>
            <person name="LaButti K.M."/>
            <person name="Lechner B.E."/>
            <person name="Liimatainen K."/>
            <person name="Lipzen A."/>
            <person name="Lukacs Z."/>
            <person name="Mihaltcheva S."/>
            <person name="Morgado L.N."/>
            <person name="Niskanen T."/>
            <person name="Noordeloos M.E."/>
            <person name="Ohm R.A."/>
            <person name="Ortiz-Santana B."/>
            <person name="Ovrebo C."/>
            <person name="Racz N."/>
            <person name="Riley R."/>
            <person name="Savchenko A."/>
            <person name="Shiryaev A."/>
            <person name="Soop K."/>
            <person name="Spirin V."/>
            <person name="Szebenyi C."/>
            <person name="Tomsovsky M."/>
            <person name="Tulloss R.E."/>
            <person name="Uehling J."/>
            <person name="Grigoriev I.V."/>
            <person name="Vagvolgyi C."/>
            <person name="Papp T."/>
            <person name="Martin F.M."/>
            <person name="Miettinen O."/>
            <person name="Hibbett D.S."/>
            <person name="Nagy L.G."/>
        </authorList>
    </citation>
    <scope>NUCLEOTIDE SEQUENCE [LARGE SCALE GENOMIC DNA]</scope>
    <source>
        <strain evidence="11 12">CBS 121175</strain>
    </source>
</reference>
<keyword evidence="4 8" id="KW-0812">Transmembrane</keyword>
<dbReference type="STRING" id="230819.A0A5C3L109"/>
<evidence type="ECO:0000256" key="7">
    <source>
        <dbReference type="ARBA" id="ARBA00023136"/>
    </source>
</evidence>
<protein>
    <recommendedName>
        <fullName evidence="8">Dolichyl-diphosphooligosaccharide--protein glycosyltransferase subunit WBP1</fullName>
        <shortName evidence="8">Oligosaccharyl transferase subunit WBP1</shortName>
    </recommendedName>
</protein>
<organism evidence="11 12">
    <name type="scientific">Coprinopsis marcescibilis</name>
    <name type="common">Agaric fungus</name>
    <name type="synonym">Psathyrella marcescibilis</name>
    <dbReference type="NCBI Taxonomy" id="230819"/>
    <lineage>
        <taxon>Eukaryota</taxon>
        <taxon>Fungi</taxon>
        <taxon>Dikarya</taxon>
        <taxon>Basidiomycota</taxon>
        <taxon>Agaricomycotina</taxon>
        <taxon>Agaricomycetes</taxon>
        <taxon>Agaricomycetidae</taxon>
        <taxon>Agaricales</taxon>
        <taxon>Agaricineae</taxon>
        <taxon>Psathyrellaceae</taxon>
        <taxon>Coprinopsis</taxon>
    </lineage>
</organism>
<dbReference type="Proteomes" id="UP000307440">
    <property type="component" value="Unassembled WGS sequence"/>
</dbReference>
<dbReference type="EMBL" id="ML210182">
    <property type="protein sequence ID" value="TFK25753.1"/>
    <property type="molecule type" value="Genomic_DNA"/>
</dbReference>
<comment type="similarity">
    <text evidence="3 8">Belongs to the DDOST 48 kDa subunit family.</text>
</comment>
<gene>
    <name evidence="11" type="ORF">FA15DRAFT_668092</name>
</gene>
<feature type="signal peptide" evidence="8">
    <location>
        <begin position="1"/>
        <end position="22"/>
    </location>
</feature>
<evidence type="ECO:0000256" key="2">
    <source>
        <dbReference type="ARBA" id="ARBA00004922"/>
    </source>
</evidence>
<keyword evidence="12" id="KW-1185">Reference proteome</keyword>
<evidence type="ECO:0000256" key="4">
    <source>
        <dbReference type="ARBA" id="ARBA00022692"/>
    </source>
</evidence>
<comment type="subunit">
    <text evidence="8">Component of the oligosaccharyltransferase (OST) complex.</text>
</comment>
<evidence type="ECO:0000313" key="11">
    <source>
        <dbReference type="EMBL" id="TFK25753.1"/>
    </source>
</evidence>
<dbReference type="GO" id="GO:0016740">
    <property type="term" value="F:transferase activity"/>
    <property type="evidence" value="ECO:0007669"/>
    <property type="project" value="UniProtKB-KW"/>
</dbReference>
<comment type="subcellular location">
    <subcellularLocation>
        <location evidence="8">Endoplasmic reticulum membrane</location>
        <topology evidence="8">Single-pass type I membrane protein</topology>
    </subcellularLocation>
    <subcellularLocation>
        <location evidence="1">Membrane</location>
        <topology evidence="1">Single-pass type I membrane protein</topology>
    </subcellularLocation>
</comment>
<keyword evidence="5 8" id="KW-0256">Endoplasmic reticulum</keyword>
<evidence type="ECO:0000256" key="3">
    <source>
        <dbReference type="ARBA" id="ARBA00008743"/>
    </source>
</evidence>
<keyword evidence="6 8" id="KW-1133">Transmembrane helix</keyword>
<proteinExistence type="inferred from homology"/>
<dbReference type="PANTHER" id="PTHR10830">
    <property type="entry name" value="DOLICHYL-DIPHOSPHOOLIGOSACCHARIDE--PROTEIN GLYCOSYLTRANSFERASE 48 KDA SUBUNIT"/>
    <property type="match status" value="1"/>
</dbReference>
<dbReference type="GO" id="GO:0008250">
    <property type="term" value="C:oligosaccharyltransferase complex"/>
    <property type="evidence" value="ECO:0007669"/>
    <property type="project" value="TreeGrafter"/>
</dbReference>
<sequence length="450" mass="48926">MFSIRRFCLLALSLAHVWSVTAKSSTGDSVLVVVDPKRQAQYSQFLDGLKDRGYDITFRSSKAEKPLLIEDDVPNYAHVILLAPESKNLGGKDITPQNIVELLNLKTNVIVTLSPAQTSLSSLASEFSLILPPPASPLISYFPKRDESPTLIPISVPDKSSPVLTKHIAPVWFSGIPQALGNSPLIVPILKAPAESFAGELLTQGGSAESLVDAADKGGEGLWAGSSLGVVTGFQTASGGRITWLGGADMLTDELFQKSLPDGSKPGNADLARDITAWTFQEELVLRIDQVNHHIVNTTISKELYTINDNIVFSADISKWNPSENKWEACSGLKDLQLEFTMLDPFIRTALPPVPGSPGKYSVSFRAPDRHGVFKFVIDYKRRGWSFLHSSTTVAVVPPRHDGYPRFLSAAWPYYAGAISTSIAFFLFSALWLAGDARDSRKGQKGAKAQ</sequence>
<comment type="function">
    <text evidence="8">Subunit of the oligosaccharyl transferase (OST) complex that catalyzes the initial transfer of a defined glycan (Glc(3)Man(9)GlcNAc(2) in eukaryotes) from the lipid carrier dolichol-pyrophosphate to an asparagine residue within an Asn-X-Ser/Thr consensus motif in nascent polypeptide chains, the first step in protein N-glycosylation. N-glycosylation occurs cotranslationally and the complex associates with the Sec61 complex at the channel-forming translocon complex that mediates protein translocation across the endoplasmic reticulum (ER).</text>
</comment>
<keyword evidence="7 8" id="KW-0472">Membrane</keyword>
<feature type="domain" description="OST48 N-terminal" evidence="9">
    <location>
        <begin position="30"/>
        <end position="279"/>
    </location>
</feature>
<feature type="transmembrane region" description="Helical" evidence="8">
    <location>
        <begin position="412"/>
        <end position="435"/>
    </location>
</feature>
<dbReference type="InterPro" id="IPR055459">
    <property type="entry name" value="OST48_MD"/>
</dbReference>
<evidence type="ECO:0000256" key="1">
    <source>
        <dbReference type="ARBA" id="ARBA00004479"/>
    </source>
</evidence>
<dbReference type="InterPro" id="IPR005013">
    <property type="entry name" value="DDOST_48_kDa_subunit"/>
</dbReference>
<dbReference type="Pfam" id="PF03345">
    <property type="entry name" value="OST48_N"/>
    <property type="match status" value="1"/>
</dbReference>
<comment type="pathway">
    <text evidence="2 8">Protein modification; protein glycosylation.</text>
</comment>
<evidence type="ECO:0000259" key="9">
    <source>
        <dbReference type="Pfam" id="PF03345"/>
    </source>
</evidence>
<dbReference type="Pfam" id="PF23358">
    <property type="entry name" value="OST48_MD"/>
    <property type="match status" value="1"/>
</dbReference>
<feature type="chain" id="PRO_5022986505" description="Dolichyl-diphosphooligosaccharide--protein glycosyltransferase subunit WBP1" evidence="8">
    <location>
        <begin position="23"/>
        <end position="450"/>
    </location>
</feature>
<accession>A0A5C3L109</accession>
<dbReference type="InterPro" id="IPR055457">
    <property type="entry name" value="OST48_N"/>
</dbReference>
<keyword evidence="11" id="KW-0808">Transferase</keyword>
<evidence type="ECO:0000256" key="6">
    <source>
        <dbReference type="ARBA" id="ARBA00022989"/>
    </source>
</evidence>
<dbReference type="UniPathway" id="UPA00378"/>
<dbReference type="OrthoDB" id="29105at2759"/>
<keyword evidence="8" id="KW-0732">Signal</keyword>
<evidence type="ECO:0000256" key="8">
    <source>
        <dbReference type="RuleBase" id="RU361142"/>
    </source>
</evidence>
<dbReference type="AlphaFoldDB" id="A0A5C3L109"/>
<name>A0A5C3L109_COPMA</name>
<evidence type="ECO:0000313" key="12">
    <source>
        <dbReference type="Proteomes" id="UP000307440"/>
    </source>
</evidence>